<keyword evidence="4 7" id="KW-0949">S-adenosyl-L-methionine</keyword>
<feature type="binding site" evidence="7">
    <location>
        <position position="257"/>
    </location>
    <ligand>
        <name>pyridoxal 5'-phosphate</name>
        <dbReference type="ChEBI" id="CHEBI:597326"/>
    </ligand>
</feature>
<comment type="function">
    <text evidence="7">Catalyzes the transfer of the alpha-amino group from S-adenosyl-L-methionine (SAM) to 7-keto-8-aminopelargonic acid (KAPA) to form 7,8-diaminopelargonic acid (DAPA). It is the only aminotransferase known to utilize SAM as an amino donor.</text>
</comment>
<dbReference type="InterPro" id="IPR005814">
    <property type="entry name" value="Aminotrans_3"/>
</dbReference>
<dbReference type="InterPro" id="IPR005815">
    <property type="entry name" value="BioA"/>
</dbReference>
<comment type="catalytic activity">
    <reaction evidence="7">
        <text>(8S)-8-amino-7-oxononanoate + S-adenosyl-L-methionine = S-adenosyl-4-methylsulfanyl-2-oxobutanoate + (7R,8S)-7,8-diammoniononanoate</text>
        <dbReference type="Rhea" id="RHEA:16861"/>
        <dbReference type="ChEBI" id="CHEBI:16490"/>
        <dbReference type="ChEBI" id="CHEBI:59789"/>
        <dbReference type="ChEBI" id="CHEBI:149468"/>
        <dbReference type="ChEBI" id="CHEBI:149469"/>
        <dbReference type="EC" id="2.6.1.62"/>
    </reaction>
</comment>
<accession>A0AAD1NWA1</accession>
<dbReference type="CDD" id="cd00610">
    <property type="entry name" value="OAT_like"/>
    <property type="match status" value="1"/>
</dbReference>
<dbReference type="InterPro" id="IPR015422">
    <property type="entry name" value="PyrdxlP-dep_Trfase_small"/>
</dbReference>
<dbReference type="InterPro" id="IPR015421">
    <property type="entry name" value="PyrdxlP-dep_Trfase_major"/>
</dbReference>
<evidence type="ECO:0000313" key="9">
    <source>
        <dbReference type="Proteomes" id="UP000825072"/>
    </source>
</evidence>
<dbReference type="NCBIfam" id="TIGR00508">
    <property type="entry name" value="bioA"/>
    <property type="match status" value="1"/>
</dbReference>
<dbReference type="GO" id="GO:0005737">
    <property type="term" value="C:cytoplasm"/>
    <property type="evidence" value="ECO:0007669"/>
    <property type="project" value="UniProtKB-SubCell"/>
</dbReference>
<sequence length="450" mass="48694">MSLEQQLLEYDRRHAWHPYAPTVGADPVLAVMAANGVRLRLHDGEHRYEVIDAMASWWCQIHGYRNPVLDEALNRQSSQFSHVMFGGLTHKTAVDAVTALVDLAPPPLDRVFLADSGSVGVEVSLKLARQVQIARSAARGGTLTRTRIAALRGAYHGDTLGAMSVCDPIGGMHAMFSDSIPQQIFLPRPPAFAADEAEVETWCSEADEILNFHRDDLAGIIVEPILQGAGGMWPWSPACLRHLCCRANELDLVFIADEVATGFGRTGKLFACEWAGVVPDIIVVGKSMTGGYMTQSAVLCSDEFANEVSRGPGRSLMHGPTFMGNPLASAVTAASLAIISQGQWRDDVTRIADVMSRELAPLGDEPGVTDVRVFGAIAVVQIDTPIVMRRATRTAVENGVWLRPFRNLVYAMPPYICTDDDLRAIAAGMRAVVADQRGAALADAGHRKES</sequence>
<dbReference type="InterPro" id="IPR049704">
    <property type="entry name" value="Aminotrans_3_PPA_site"/>
</dbReference>
<evidence type="ECO:0000256" key="5">
    <source>
        <dbReference type="ARBA" id="ARBA00022756"/>
    </source>
</evidence>
<dbReference type="EMBL" id="AP024747">
    <property type="protein sequence ID" value="BCY25341.1"/>
    <property type="molecule type" value="Genomic_DNA"/>
</dbReference>
<dbReference type="AlphaFoldDB" id="A0AAD1NWA1"/>
<feature type="binding site" evidence="7">
    <location>
        <position position="319"/>
    </location>
    <ligand>
        <name>substrate</name>
    </ligand>
</feature>
<organism evidence="8 9">
    <name type="scientific">Cutibacterium modestum</name>
    <dbReference type="NCBI Taxonomy" id="2559073"/>
    <lineage>
        <taxon>Bacteria</taxon>
        <taxon>Bacillati</taxon>
        <taxon>Actinomycetota</taxon>
        <taxon>Actinomycetes</taxon>
        <taxon>Propionibacteriales</taxon>
        <taxon>Propionibacteriaceae</taxon>
        <taxon>Cutibacterium</taxon>
    </lineage>
</organism>
<evidence type="ECO:0000256" key="6">
    <source>
        <dbReference type="ARBA" id="ARBA00022898"/>
    </source>
</evidence>
<keyword evidence="5 7" id="KW-0093">Biotin biosynthesis</keyword>
<feature type="modified residue" description="N6-(pyridoxal phosphate)lysine" evidence="7">
    <location>
        <position position="286"/>
    </location>
</feature>
<dbReference type="Proteomes" id="UP000825072">
    <property type="component" value="Chromosome 1"/>
</dbReference>
<comment type="cofactor">
    <cofactor evidence="1 7">
        <name>pyridoxal 5'-phosphate</name>
        <dbReference type="ChEBI" id="CHEBI:597326"/>
    </cofactor>
</comment>
<evidence type="ECO:0000256" key="1">
    <source>
        <dbReference type="ARBA" id="ARBA00001933"/>
    </source>
</evidence>
<evidence type="ECO:0000256" key="4">
    <source>
        <dbReference type="ARBA" id="ARBA00022691"/>
    </source>
</evidence>
<dbReference type="HAMAP" id="MF_00834">
    <property type="entry name" value="BioA"/>
    <property type="match status" value="1"/>
</dbReference>
<comment type="pathway">
    <text evidence="7">Cofactor biosynthesis; biotin biosynthesis; 7,8-diaminononanoate from 8-amino-7-oxononanoate (SAM route): step 1/1.</text>
</comment>
<feature type="binding site" evidence="7">
    <location>
        <position position="286"/>
    </location>
    <ligand>
        <name>substrate</name>
    </ligand>
</feature>
<evidence type="ECO:0000256" key="3">
    <source>
        <dbReference type="ARBA" id="ARBA00022679"/>
    </source>
</evidence>
<dbReference type="SUPFAM" id="SSF53383">
    <property type="entry name" value="PLP-dependent transferases"/>
    <property type="match status" value="1"/>
</dbReference>
<comment type="subcellular location">
    <subcellularLocation>
        <location evidence="7">Cytoplasm</location>
    </subcellularLocation>
</comment>
<dbReference type="GeneID" id="92880609"/>
<keyword evidence="3 7" id="KW-0808">Transferase</keyword>
<keyword evidence="7" id="KW-0963">Cytoplasm</keyword>
<feature type="binding site" evidence="7">
    <location>
        <begin position="117"/>
        <end position="118"/>
    </location>
    <ligand>
        <name>pyridoxal 5'-phosphate</name>
        <dbReference type="ChEBI" id="CHEBI:597326"/>
    </ligand>
</feature>
<name>A0AAD1NWA1_9ACTN</name>
<dbReference type="PROSITE" id="PS00600">
    <property type="entry name" value="AA_TRANSFER_CLASS_3"/>
    <property type="match status" value="1"/>
</dbReference>
<comment type="subunit">
    <text evidence="7">Homodimer.</text>
</comment>
<dbReference type="GO" id="GO:0004015">
    <property type="term" value="F:adenosylmethionine-8-amino-7-oxononanoate transaminase activity"/>
    <property type="evidence" value="ECO:0007669"/>
    <property type="project" value="UniProtKB-UniRule"/>
</dbReference>
<gene>
    <name evidence="7 8" type="primary">bioA</name>
    <name evidence="8" type="ORF">KB1_13310</name>
</gene>
<feature type="binding site" evidence="7">
    <location>
        <position position="155"/>
    </location>
    <ligand>
        <name>substrate</name>
    </ligand>
</feature>
<dbReference type="EC" id="2.6.1.62" evidence="7"/>
<keyword evidence="2 7" id="KW-0032">Aminotransferase</keyword>
<reference evidence="8" key="1">
    <citation type="submission" date="2021-06" db="EMBL/GenBank/DDBJ databases">
        <title>Genome sequence of Cutibacterium modestum strain KB17-24694.</title>
        <authorList>
            <person name="Dekio I."/>
            <person name="Asahina A."/>
            <person name="Nishida M."/>
        </authorList>
    </citation>
    <scope>NUCLEOTIDE SEQUENCE</scope>
    <source>
        <strain evidence="8">KB17-24694</strain>
    </source>
</reference>
<dbReference type="Gene3D" id="3.40.640.10">
    <property type="entry name" value="Type I PLP-dependent aspartate aminotransferase-like (Major domain)"/>
    <property type="match status" value="1"/>
</dbReference>
<proteinExistence type="inferred from homology"/>
<dbReference type="PANTHER" id="PTHR42684:SF17">
    <property type="entry name" value="ADENOSYLMETHIONINE-8-AMINO-7-OXONONANOATE AMINOTRANSFERASE"/>
    <property type="match status" value="1"/>
</dbReference>
<dbReference type="GO" id="GO:0030170">
    <property type="term" value="F:pyridoxal phosphate binding"/>
    <property type="evidence" value="ECO:0007669"/>
    <property type="project" value="UniProtKB-UniRule"/>
</dbReference>
<feature type="binding site" evidence="7">
    <location>
        <position position="403"/>
    </location>
    <ligand>
        <name>substrate</name>
    </ligand>
</feature>
<dbReference type="Gene3D" id="3.90.1150.10">
    <property type="entry name" value="Aspartate Aminotransferase, domain 1"/>
    <property type="match status" value="1"/>
</dbReference>
<evidence type="ECO:0000256" key="7">
    <source>
        <dbReference type="HAMAP-Rule" id="MF_00834"/>
    </source>
</evidence>
<dbReference type="GO" id="GO:0009102">
    <property type="term" value="P:biotin biosynthetic process"/>
    <property type="evidence" value="ECO:0007669"/>
    <property type="project" value="UniProtKB-UniRule"/>
</dbReference>
<feature type="binding site" evidence="7">
    <location>
        <begin position="320"/>
        <end position="321"/>
    </location>
    <ligand>
        <name>pyridoxal 5'-phosphate</name>
        <dbReference type="ChEBI" id="CHEBI:597326"/>
    </ligand>
</feature>
<dbReference type="PANTHER" id="PTHR42684">
    <property type="entry name" value="ADENOSYLMETHIONINE-8-AMINO-7-OXONONANOATE AMINOTRANSFERASE"/>
    <property type="match status" value="1"/>
</dbReference>
<keyword evidence="6 7" id="KW-0663">Pyridoxal phosphate</keyword>
<feature type="site" description="Participates in the substrate recognition with KAPA and in a stacking interaction with the adenine ring of SAM" evidence="7">
    <location>
        <position position="19"/>
    </location>
</feature>
<dbReference type="RefSeq" id="WP_002527424.1">
    <property type="nucleotide sequence ID" value="NZ_AP024747.1"/>
</dbReference>
<protein>
    <recommendedName>
        <fullName evidence="7">Adenosylmethionine-8-amino-7-oxononanoate aminotransferase</fullName>
        <ecNumber evidence="7">2.6.1.62</ecNumber>
    </recommendedName>
    <alternativeName>
        <fullName evidence="7">7,8-diamino-pelargonic acid aminotransferase</fullName>
        <shortName evidence="7">DAPA AT</shortName>
        <shortName evidence="7">DAPA aminotransferase</shortName>
    </alternativeName>
    <alternativeName>
        <fullName evidence="7">7,8-diaminononanoate synthase</fullName>
        <shortName evidence="7">DANS</shortName>
    </alternativeName>
    <alternativeName>
        <fullName evidence="7">Diaminopelargonic acid synthase</fullName>
    </alternativeName>
</protein>
<dbReference type="InterPro" id="IPR015424">
    <property type="entry name" value="PyrdxlP-dep_Trfase"/>
</dbReference>
<dbReference type="Pfam" id="PF00202">
    <property type="entry name" value="Aminotran_3"/>
    <property type="match status" value="1"/>
</dbReference>
<evidence type="ECO:0000313" key="8">
    <source>
        <dbReference type="EMBL" id="BCY25341.1"/>
    </source>
</evidence>
<feature type="binding site" evidence="7">
    <location>
        <position position="57"/>
    </location>
    <ligand>
        <name>substrate</name>
    </ligand>
</feature>
<evidence type="ECO:0000256" key="2">
    <source>
        <dbReference type="ARBA" id="ARBA00022576"/>
    </source>
</evidence>
<comment type="similarity">
    <text evidence="7">Belongs to the class-III pyridoxal-phosphate-dependent aminotransferase family. BioA subfamily.</text>
</comment>